<dbReference type="RefSeq" id="WP_066872388.1">
    <property type="nucleotide sequence ID" value="NZ_LNQB01000067.1"/>
</dbReference>
<dbReference type="Gene3D" id="3.40.190.150">
    <property type="entry name" value="Bordetella uptake gene, domain 1"/>
    <property type="match status" value="1"/>
</dbReference>
<dbReference type="PIRSF" id="PIRSF017082">
    <property type="entry name" value="YflP"/>
    <property type="match status" value="1"/>
</dbReference>
<dbReference type="PANTHER" id="PTHR42928:SF5">
    <property type="entry name" value="BLR1237 PROTEIN"/>
    <property type="match status" value="1"/>
</dbReference>
<comment type="caution">
    <text evidence="3">The sequence shown here is derived from an EMBL/GenBank/DDBJ whole genome shotgun (WGS) entry which is preliminary data.</text>
</comment>
<dbReference type="PANTHER" id="PTHR42928">
    <property type="entry name" value="TRICARBOXYLATE-BINDING PROTEIN"/>
    <property type="match status" value="1"/>
</dbReference>
<dbReference type="Proteomes" id="UP000078507">
    <property type="component" value="Unassembled WGS sequence"/>
</dbReference>
<dbReference type="EMBL" id="LNQB01000067">
    <property type="protein sequence ID" value="OAP46892.1"/>
    <property type="molecule type" value="Genomic_DNA"/>
</dbReference>
<keyword evidence="4" id="KW-1185">Reference proteome</keyword>
<organism evidence="3 4">
    <name type="scientific">Sinorhizobium saheli</name>
    <dbReference type="NCBI Taxonomy" id="36856"/>
    <lineage>
        <taxon>Bacteria</taxon>
        <taxon>Pseudomonadati</taxon>
        <taxon>Pseudomonadota</taxon>
        <taxon>Alphaproteobacteria</taxon>
        <taxon>Hyphomicrobiales</taxon>
        <taxon>Rhizobiaceae</taxon>
        <taxon>Sinorhizobium/Ensifer group</taxon>
        <taxon>Sinorhizobium</taxon>
    </lineage>
</organism>
<feature type="chain" id="PRO_5008097942" description="Tripartite tricarboxylate transporter substrate binding protein" evidence="2">
    <location>
        <begin position="24"/>
        <end position="318"/>
    </location>
</feature>
<dbReference type="Gene3D" id="3.40.190.10">
    <property type="entry name" value="Periplasmic binding protein-like II"/>
    <property type="match status" value="1"/>
</dbReference>
<accession>A0A178YHJ8</accession>
<dbReference type="InterPro" id="IPR042100">
    <property type="entry name" value="Bug_dom1"/>
</dbReference>
<feature type="signal peptide" evidence="2">
    <location>
        <begin position="1"/>
        <end position="23"/>
    </location>
</feature>
<keyword evidence="2" id="KW-0732">Signal</keyword>
<evidence type="ECO:0000256" key="2">
    <source>
        <dbReference type="SAM" id="SignalP"/>
    </source>
</evidence>
<proteinExistence type="inferred from homology"/>
<dbReference type="SUPFAM" id="SSF53850">
    <property type="entry name" value="Periplasmic binding protein-like II"/>
    <property type="match status" value="1"/>
</dbReference>
<dbReference type="AlphaFoldDB" id="A0A178YHJ8"/>
<sequence>MKHLIRNTTLATTLLLGAGVAHADWPGDRPIELIVAFAPGGGTDVMNRTLAPFIEKELGAKITILNRPGASGEIAYTAMTEANPDGYTASSLNTPGYLTMQMDRKVRFDPKKLCLVARIVEDPGSFIVQANSEFNSLKDLVAYAKANPGAVTVGTTGLGTDEHLAMLQLEKSAGVDFTAVTFNGANEARTALLGGHVMAIGINVGEFVGSDHSAFKNLGQFAEKRAVIAPDLPTAKEQGYEVLISSERGIAMGCDVPENIRTKFSDAVRKALDNPEFQGKAKQQSLALSYLSSEDWNREMPVRAERLGAIWKLAKEQQ</sequence>
<dbReference type="InterPro" id="IPR005064">
    <property type="entry name" value="BUG"/>
</dbReference>
<evidence type="ECO:0000313" key="3">
    <source>
        <dbReference type="EMBL" id="OAP46892.1"/>
    </source>
</evidence>
<comment type="similarity">
    <text evidence="1">Belongs to the UPF0065 (bug) family.</text>
</comment>
<evidence type="ECO:0000256" key="1">
    <source>
        <dbReference type="ARBA" id="ARBA00006987"/>
    </source>
</evidence>
<dbReference type="STRING" id="36856.ATB98_13615"/>
<evidence type="ECO:0000313" key="4">
    <source>
        <dbReference type="Proteomes" id="UP000078507"/>
    </source>
</evidence>
<dbReference type="OrthoDB" id="7246401at2"/>
<evidence type="ECO:0008006" key="5">
    <source>
        <dbReference type="Google" id="ProtNLM"/>
    </source>
</evidence>
<dbReference type="CDD" id="cd07012">
    <property type="entry name" value="PBP2_Bug_TTT"/>
    <property type="match status" value="1"/>
</dbReference>
<gene>
    <name evidence="3" type="ORF">ATB98_13615</name>
</gene>
<protein>
    <recommendedName>
        <fullName evidence="5">Tripartite tricarboxylate transporter substrate binding protein</fullName>
    </recommendedName>
</protein>
<dbReference type="Pfam" id="PF03401">
    <property type="entry name" value="TctC"/>
    <property type="match status" value="1"/>
</dbReference>
<reference evidence="3 4" key="1">
    <citation type="submission" date="2015-11" db="EMBL/GenBank/DDBJ databases">
        <title>Ensifer anhuiense sp. nov., an effective nitrogen fixation bacterium with Glycine soja.</title>
        <authorList>
            <person name="Yan H."/>
            <person name="Chen W."/>
        </authorList>
    </citation>
    <scope>NUCLEOTIDE SEQUENCE [LARGE SCALE GENOMIC DNA]</scope>
    <source>
        <strain evidence="3 4">LMG 7837</strain>
    </source>
</reference>
<name>A0A178YHJ8_SINSA</name>